<dbReference type="Proteomes" id="UP000198546">
    <property type="component" value="Chromosome i"/>
</dbReference>
<evidence type="ECO:0008006" key="3">
    <source>
        <dbReference type="Google" id="ProtNLM"/>
    </source>
</evidence>
<dbReference type="InterPro" id="IPR027417">
    <property type="entry name" value="P-loop_NTPase"/>
</dbReference>
<sequence length="189" mass="20468">MHLVVVHGPPAVGKMAVGRALSQLTGYPLFHNHMAIEPLLGVFDFGTEPFQRLVRLIRRSVLAEAVGSGLPGLVITYVMDFDDPGDAAFLEDVIAPVTEAGGPVDHLELVAGLDVRLAREGTPLRVAEKRSKRDVAAARALLHRLDGRRLNSEGDFPFTGRHLVVDNSRLSPEAVASRVVDEWGLTAPR</sequence>
<dbReference type="OrthoDB" id="193997at2"/>
<dbReference type="RefSeq" id="WP_090594817.1">
    <property type="nucleotide sequence ID" value="NZ_LT629688.1"/>
</dbReference>
<organism evidence="1 2">
    <name type="scientific">Auraticoccus monumenti</name>
    <dbReference type="NCBI Taxonomy" id="675864"/>
    <lineage>
        <taxon>Bacteria</taxon>
        <taxon>Bacillati</taxon>
        <taxon>Actinomycetota</taxon>
        <taxon>Actinomycetes</taxon>
        <taxon>Propionibacteriales</taxon>
        <taxon>Propionibacteriaceae</taxon>
        <taxon>Auraticoccus</taxon>
    </lineage>
</organism>
<dbReference type="SUPFAM" id="SSF52540">
    <property type="entry name" value="P-loop containing nucleoside triphosphate hydrolases"/>
    <property type="match status" value="1"/>
</dbReference>
<dbReference type="AlphaFoldDB" id="A0A1G7C1T4"/>
<proteinExistence type="predicted"/>
<keyword evidence="2" id="KW-1185">Reference proteome</keyword>
<reference evidence="1 2" key="1">
    <citation type="submission" date="2016-10" db="EMBL/GenBank/DDBJ databases">
        <authorList>
            <person name="de Groot N.N."/>
        </authorList>
    </citation>
    <scope>NUCLEOTIDE SEQUENCE [LARGE SCALE GENOMIC DNA]</scope>
    <source>
        <strain evidence="1 2">MON 2.2</strain>
    </source>
</reference>
<accession>A0A1G7C1T4</accession>
<name>A0A1G7C1T4_9ACTN</name>
<evidence type="ECO:0000313" key="2">
    <source>
        <dbReference type="Proteomes" id="UP000198546"/>
    </source>
</evidence>
<protein>
    <recommendedName>
        <fullName evidence="3">AAA domain-containing protein</fullName>
    </recommendedName>
</protein>
<dbReference type="EMBL" id="LT629688">
    <property type="protein sequence ID" value="SDE32646.1"/>
    <property type="molecule type" value="Genomic_DNA"/>
</dbReference>
<dbReference type="Gene3D" id="3.40.50.300">
    <property type="entry name" value="P-loop containing nucleotide triphosphate hydrolases"/>
    <property type="match status" value="1"/>
</dbReference>
<dbReference type="STRING" id="675864.SAMN04489747_3121"/>
<gene>
    <name evidence="1" type="ORF">SAMN04489747_3121</name>
</gene>
<evidence type="ECO:0000313" key="1">
    <source>
        <dbReference type="EMBL" id="SDE32646.1"/>
    </source>
</evidence>